<organism evidence="3 4">
    <name type="scientific">Penicillium frequentans</name>
    <dbReference type="NCBI Taxonomy" id="3151616"/>
    <lineage>
        <taxon>Eukaryota</taxon>
        <taxon>Fungi</taxon>
        <taxon>Dikarya</taxon>
        <taxon>Ascomycota</taxon>
        <taxon>Pezizomycotina</taxon>
        <taxon>Eurotiomycetes</taxon>
        <taxon>Eurotiomycetidae</taxon>
        <taxon>Eurotiales</taxon>
        <taxon>Aspergillaceae</taxon>
        <taxon>Penicillium</taxon>
    </lineage>
</organism>
<comment type="caution">
    <text evidence="3">The sequence shown here is derived from an EMBL/GenBank/DDBJ whole genome shotgun (WGS) entry which is preliminary data.</text>
</comment>
<feature type="region of interest" description="Disordered" evidence="2">
    <location>
        <begin position="1"/>
        <end position="32"/>
    </location>
</feature>
<gene>
    <name evidence="3" type="ORF">N7494_004770</name>
</gene>
<dbReference type="EMBL" id="JAQIZZ010000003">
    <property type="protein sequence ID" value="KAJ5547185.1"/>
    <property type="molecule type" value="Genomic_DNA"/>
</dbReference>
<accession>A0AAD6GGU6</accession>
<proteinExistence type="predicted"/>
<evidence type="ECO:0000313" key="4">
    <source>
        <dbReference type="Proteomes" id="UP001220324"/>
    </source>
</evidence>
<protein>
    <submittedName>
        <fullName evidence="3">Uncharacterized protein</fullName>
    </submittedName>
</protein>
<sequence length="227" mass="26325">MAALKYQSNRPSQQSVFPNDFTSKSTLENDRRKREAIAAAKLRESQAAETLERERREKEQAAALRIKNLEEKKAEVEHTRDEWMEKFNAKSAAYDARNSQLESLLEDQRNQKDAQINQLRNERSNIEHKVLDELQNEDVQILAIAYGTRIYFDSGTSDFTNMVPAFKIAARDGRSFRVCNELLHDDPNSGKFKVLIIVYRYNRPGTNRRVRTLTGGEGNEVRFDPWN</sequence>
<name>A0AAD6GGU6_9EURO</name>
<dbReference type="AlphaFoldDB" id="A0AAD6GGU6"/>
<evidence type="ECO:0000313" key="3">
    <source>
        <dbReference type="EMBL" id="KAJ5547185.1"/>
    </source>
</evidence>
<keyword evidence="4" id="KW-1185">Reference proteome</keyword>
<feature type="compositionally biased region" description="Polar residues" evidence="2">
    <location>
        <begin position="1"/>
        <end position="26"/>
    </location>
</feature>
<feature type="coiled-coil region" evidence="1">
    <location>
        <begin position="37"/>
        <end position="136"/>
    </location>
</feature>
<reference evidence="3 4" key="1">
    <citation type="journal article" date="2023" name="IMA Fungus">
        <title>Comparative genomic study of the Penicillium genus elucidates a diverse pangenome and 15 lateral gene transfer events.</title>
        <authorList>
            <person name="Petersen C."/>
            <person name="Sorensen T."/>
            <person name="Nielsen M.R."/>
            <person name="Sondergaard T.E."/>
            <person name="Sorensen J.L."/>
            <person name="Fitzpatrick D.A."/>
            <person name="Frisvad J.C."/>
            <person name="Nielsen K.L."/>
        </authorList>
    </citation>
    <scope>NUCLEOTIDE SEQUENCE [LARGE SCALE GENOMIC DNA]</scope>
    <source>
        <strain evidence="3 4">IBT 35679</strain>
    </source>
</reference>
<evidence type="ECO:0000256" key="2">
    <source>
        <dbReference type="SAM" id="MobiDB-lite"/>
    </source>
</evidence>
<keyword evidence="1" id="KW-0175">Coiled coil</keyword>
<evidence type="ECO:0000256" key="1">
    <source>
        <dbReference type="SAM" id="Coils"/>
    </source>
</evidence>
<dbReference type="Proteomes" id="UP001220324">
    <property type="component" value="Unassembled WGS sequence"/>
</dbReference>